<evidence type="ECO:0000256" key="9">
    <source>
        <dbReference type="SAM" id="MobiDB-lite"/>
    </source>
</evidence>
<comment type="catalytic activity">
    <reaction evidence="6">
        <text>O-phospho-L-seryl-[protein] + H2O = L-seryl-[protein] + phosphate</text>
        <dbReference type="Rhea" id="RHEA:20629"/>
        <dbReference type="Rhea" id="RHEA-COMP:9863"/>
        <dbReference type="Rhea" id="RHEA-COMP:11604"/>
        <dbReference type="ChEBI" id="CHEBI:15377"/>
        <dbReference type="ChEBI" id="CHEBI:29999"/>
        <dbReference type="ChEBI" id="CHEBI:43474"/>
        <dbReference type="ChEBI" id="CHEBI:83421"/>
        <dbReference type="EC" id="3.1.3.16"/>
    </reaction>
</comment>
<sequence length="612" mass="71196">MNDSLISKSFRKAVIEKAFYLILHGVQYIYNKEPIMLEFDLPENGMIVVGDLHGDLNCLFSILLENGFPPASSYLFLGDYIDRGKHQVELIFFIFLMKLRWPNYVTTLKGNHENYEYCKENDFFKECSKMFKRNSRWFTLINFVFDHMPICAIISNYYFVCHGGISQWLTCRSNVKNIRKPAYTCDLSFVEGVMLTDLLWADPISGNEEYVKPFSASPRECGYSFNQVATRAVLLALKAKVLIRGHEYYPNGVMRNFNDRMCYTVHSAPDFDNEEEAMSGALKLTRQGNKFKEEERCRLVKRDEQVSDLIPKVHEALENAFLDTIISYNVNQCYWCQQPYPLFVTRRKRYFTYLDIWQYMWYKGRIVLEHDDVFKYYFSRFTDRRRIIRFTRKKFLKIVQMTKTDLLERAAYLFPMAYDINSGCFNHASIICPRSFRICMTEDELDLIKDIYKTLGGNPRQLPSFALRKFEDAVNIYLEKRKSKGRFSKIKKCICQAMGLELKRVNTKSSSETIPHAVASLPSEDETAGKADHYEKGNDMKMGVILNVMDEEGSESNQVQTAGPSSSLAITPRIRRFNESFLLSSPTTEDTSDANDLFIFDTVEPNETALEP</sequence>
<dbReference type="WBParaSite" id="TCLT_0000839401-mRNA-1">
    <property type="protein sequence ID" value="TCLT_0000839401-mRNA-1"/>
    <property type="gene ID" value="TCLT_0000839401"/>
</dbReference>
<feature type="domain" description="NTF2" evidence="10">
    <location>
        <begin position="447"/>
        <end position="600"/>
    </location>
</feature>
<protein>
    <recommendedName>
        <fullName evidence="8">Serine/threonine-protein phosphatase</fullName>
        <ecNumber evidence="8">3.1.3.16</ecNumber>
    </recommendedName>
</protein>
<dbReference type="EC" id="3.1.3.16" evidence="8"/>
<evidence type="ECO:0000256" key="3">
    <source>
        <dbReference type="ARBA" id="ARBA00022801"/>
    </source>
</evidence>
<dbReference type="STRING" id="103827.A0A0N5D5V0"/>
<keyword evidence="3 8" id="KW-0378">Hydrolase</keyword>
<keyword evidence="2" id="KW-0479">Metal-binding</keyword>
<evidence type="ECO:0000256" key="2">
    <source>
        <dbReference type="ARBA" id="ARBA00022723"/>
    </source>
</evidence>
<dbReference type="CDD" id="cd00144">
    <property type="entry name" value="MPP_PPP_family"/>
    <property type="match status" value="1"/>
</dbReference>
<dbReference type="GO" id="GO:0005737">
    <property type="term" value="C:cytoplasm"/>
    <property type="evidence" value="ECO:0007669"/>
    <property type="project" value="TreeGrafter"/>
</dbReference>
<evidence type="ECO:0000313" key="13">
    <source>
        <dbReference type="WBParaSite" id="TCLT_0000839401-mRNA-1"/>
    </source>
</evidence>
<comment type="cofactor">
    <cofactor evidence="1">
        <name>Mn(2+)</name>
        <dbReference type="ChEBI" id="CHEBI:29035"/>
    </cofactor>
</comment>
<keyword evidence="5" id="KW-0464">Manganese</keyword>
<feature type="region of interest" description="Disordered" evidence="9">
    <location>
        <begin position="513"/>
        <end position="534"/>
    </location>
</feature>
<dbReference type="AlphaFoldDB" id="A0A0N5D5V0"/>
<dbReference type="SMART" id="SM00156">
    <property type="entry name" value="PP2Ac"/>
    <property type="match status" value="1"/>
</dbReference>
<dbReference type="OMA" id="KLRWPNY"/>
<organism evidence="13">
    <name type="scientific">Thelazia callipaeda</name>
    <name type="common">Oriental eyeworm</name>
    <name type="synonym">Parasitic nematode</name>
    <dbReference type="NCBI Taxonomy" id="103827"/>
    <lineage>
        <taxon>Eukaryota</taxon>
        <taxon>Metazoa</taxon>
        <taxon>Ecdysozoa</taxon>
        <taxon>Nematoda</taxon>
        <taxon>Chromadorea</taxon>
        <taxon>Rhabditida</taxon>
        <taxon>Spirurina</taxon>
        <taxon>Spiruromorpha</taxon>
        <taxon>Thelazioidea</taxon>
        <taxon>Thelaziidae</taxon>
        <taxon>Thelazia</taxon>
    </lineage>
</organism>
<comment type="similarity">
    <text evidence="8">Belongs to the PPP phosphatase family.</text>
</comment>
<dbReference type="GO" id="GO:0004722">
    <property type="term" value="F:protein serine/threonine phosphatase activity"/>
    <property type="evidence" value="ECO:0007669"/>
    <property type="project" value="UniProtKB-EC"/>
</dbReference>
<dbReference type="PRINTS" id="PR00114">
    <property type="entry name" value="STPHPHTASE"/>
</dbReference>
<comment type="catalytic activity">
    <reaction evidence="7 8">
        <text>O-phospho-L-threonyl-[protein] + H2O = L-threonyl-[protein] + phosphate</text>
        <dbReference type="Rhea" id="RHEA:47004"/>
        <dbReference type="Rhea" id="RHEA-COMP:11060"/>
        <dbReference type="Rhea" id="RHEA-COMP:11605"/>
        <dbReference type="ChEBI" id="CHEBI:15377"/>
        <dbReference type="ChEBI" id="CHEBI:30013"/>
        <dbReference type="ChEBI" id="CHEBI:43474"/>
        <dbReference type="ChEBI" id="CHEBI:61977"/>
        <dbReference type="EC" id="3.1.3.16"/>
    </reaction>
</comment>
<dbReference type="PANTHER" id="PTHR11668:SF300">
    <property type="entry name" value="SERINE_THREONINE-PROTEIN PHOSPHATASE"/>
    <property type="match status" value="1"/>
</dbReference>
<dbReference type="InterPro" id="IPR050341">
    <property type="entry name" value="PP1_catalytic_subunit"/>
</dbReference>
<evidence type="ECO:0000256" key="7">
    <source>
        <dbReference type="ARBA" id="ARBA00048336"/>
    </source>
</evidence>
<dbReference type="PROSITE" id="PS50177">
    <property type="entry name" value="NTF2_DOMAIN"/>
    <property type="match status" value="1"/>
</dbReference>
<evidence type="ECO:0000256" key="1">
    <source>
        <dbReference type="ARBA" id="ARBA00001936"/>
    </source>
</evidence>
<dbReference type="InterPro" id="IPR004843">
    <property type="entry name" value="Calcineurin-like_PHP"/>
</dbReference>
<keyword evidence="4" id="KW-0904">Protein phosphatase</keyword>
<dbReference type="Gene3D" id="3.60.21.10">
    <property type="match status" value="1"/>
</dbReference>
<dbReference type="PANTHER" id="PTHR11668">
    <property type="entry name" value="SERINE/THREONINE PROTEIN PHOSPHATASE"/>
    <property type="match status" value="1"/>
</dbReference>
<evidence type="ECO:0000313" key="11">
    <source>
        <dbReference type="EMBL" id="VDN05937.1"/>
    </source>
</evidence>
<accession>A0A0N5D5V0</accession>
<proteinExistence type="inferred from homology"/>
<dbReference type="OrthoDB" id="5805255at2759"/>
<dbReference type="InterPro" id="IPR006186">
    <property type="entry name" value="Ser/Thr-sp_prot-phosphatase"/>
</dbReference>
<dbReference type="PROSITE" id="PS00125">
    <property type="entry name" value="SER_THR_PHOSPHATASE"/>
    <property type="match status" value="1"/>
</dbReference>
<dbReference type="InterPro" id="IPR018222">
    <property type="entry name" value="Nuclear_transport_factor_2_euk"/>
</dbReference>
<evidence type="ECO:0000256" key="4">
    <source>
        <dbReference type="ARBA" id="ARBA00022912"/>
    </source>
</evidence>
<reference evidence="13" key="1">
    <citation type="submission" date="2017-02" db="UniProtKB">
        <authorList>
            <consortium name="WormBaseParasite"/>
        </authorList>
    </citation>
    <scope>IDENTIFICATION</scope>
</reference>
<dbReference type="EMBL" id="UYYF01004624">
    <property type="protein sequence ID" value="VDN05937.1"/>
    <property type="molecule type" value="Genomic_DNA"/>
</dbReference>
<evidence type="ECO:0000313" key="12">
    <source>
        <dbReference type="Proteomes" id="UP000276776"/>
    </source>
</evidence>
<dbReference type="GO" id="GO:0046872">
    <property type="term" value="F:metal ion binding"/>
    <property type="evidence" value="ECO:0007669"/>
    <property type="project" value="UniProtKB-KW"/>
</dbReference>
<evidence type="ECO:0000256" key="5">
    <source>
        <dbReference type="ARBA" id="ARBA00023211"/>
    </source>
</evidence>
<evidence type="ECO:0000256" key="6">
    <source>
        <dbReference type="ARBA" id="ARBA00047761"/>
    </source>
</evidence>
<evidence type="ECO:0000259" key="10">
    <source>
        <dbReference type="PROSITE" id="PS50177"/>
    </source>
</evidence>
<keyword evidence="12" id="KW-1185">Reference proteome</keyword>
<gene>
    <name evidence="11" type="ORF">TCLT_LOCUS8383</name>
</gene>
<evidence type="ECO:0000256" key="8">
    <source>
        <dbReference type="RuleBase" id="RU004273"/>
    </source>
</evidence>
<dbReference type="SUPFAM" id="SSF56300">
    <property type="entry name" value="Metallo-dependent phosphatases"/>
    <property type="match status" value="1"/>
</dbReference>
<name>A0A0N5D5V0_THECL</name>
<dbReference type="InterPro" id="IPR029052">
    <property type="entry name" value="Metallo-depent_PP-like"/>
</dbReference>
<dbReference type="Proteomes" id="UP000276776">
    <property type="component" value="Unassembled WGS sequence"/>
</dbReference>
<dbReference type="Pfam" id="PF00149">
    <property type="entry name" value="Metallophos"/>
    <property type="match status" value="1"/>
</dbReference>
<dbReference type="GO" id="GO:0005634">
    <property type="term" value="C:nucleus"/>
    <property type="evidence" value="ECO:0007669"/>
    <property type="project" value="TreeGrafter"/>
</dbReference>
<reference evidence="11 12" key="2">
    <citation type="submission" date="2018-11" db="EMBL/GenBank/DDBJ databases">
        <authorList>
            <consortium name="Pathogen Informatics"/>
        </authorList>
    </citation>
    <scope>NUCLEOTIDE SEQUENCE [LARGE SCALE GENOMIC DNA]</scope>
</reference>